<gene>
    <name evidence="2" type="ORF">SSE37_21670</name>
</gene>
<organism evidence="2 3">
    <name type="scientific">Sagittula stellata (strain ATCC 700073 / DSM 11524 / E-37)</name>
    <dbReference type="NCBI Taxonomy" id="388399"/>
    <lineage>
        <taxon>Bacteria</taxon>
        <taxon>Pseudomonadati</taxon>
        <taxon>Pseudomonadota</taxon>
        <taxon>Alphaproteobacteria</taxon>
        <taxon>Rhodobacterales</taxon>
        <taxon>Roseobacteraceae</taxon>
        <taxon>Sagittula</taxon>
    </lineage>
</organism>
<reference evidence="2 3" key="1">
    <citation type="submission" date="2006-06" db="EMBL/GenBank/DDBJ databases">
        <authorList>
            <person name="Moran M.A."/>
            <person name="Ferriera S."/>
            <person name="Johnson J."/>
            <person name="Kravitz S."/>
            <person name="Beeson K."/>
            <person name="Sutton G."/>
            <person name="Rogers Y.-H."/>
            <person name="Friedman R."/>
            <person name="Frazier M."/>
            <person name="Venter J.C."/>
        </authorList>
    </citation>
    <scope>NUCLEOTIDE SEQUENCE [LARGE SCALE GENOMIC DNA]</scope>
    <source>
        <strain evidence="2 3">E-37</strain>
    </source>
</reference>
<evidence type="ECO:0000259" key="1">
    <source>
        <dbReference type="Pfam" id="PF13403"/>
    </source>
</evidence>
<accession>A3K5R2</accession>
<dbReference type="RefSeq" id="WP_005860466.1">
    <property type="nucleotide sequence ID" value="NZ_AAYA01000009.1"/>
</dbReference>
<comment type="caution">
    <text evidence="2">The sequence shown here is derived from an EMBL/GenBank/DDBJ whole genome shotgun (WGS) entry which is preliminary data.</text>
</comment>
<dbReference type="InterPro" id="IPR036844">
    <property type="entry name" value="Hint_dom_sf"/>
</dbReference>
<name>A3K5R2_SAGS3</name>
<dbReference type="Proteomes" id="UP000005713">
    <property type="component" value="Unassembled WGS sequence"/>
</dbReference>
<evidence type="ECO:0000313" key="2">
    <source>
        <dbReference type="EMBL" id="EBA07451.1"/>
    </source>
</evidence>
<dbReference type="Gene3D" id="2.170.16.10">
    <property type="entry name" value="Hedgehog/Intein (Hint) domain"/>
    <property type="match status" value="1"/>
</dbReference>
<dbReference type="Pfam" id="PF13403">
    <property type="entry name" value="Hint_2"/>
    <property type="match status" value="1"/>
</dbReference>
<feature type="domain" description="Hedgehog/Intein (Hint)" evidence="1">
    <location>
        <begin position="1"/>
        <end position="146"/>
    </location>
</feature>
<dbReference type="SUPFAM" id="SSF51294">
    <property type="entry name" value="Hedgehog/intein (Hint) domain"/>
    <property type="match status" value="1"/>
</dbReference>
<evidence type="ECO:0000313" key="3">
    <source>
        <dbReference type="Proteomes" id="UP000005713"/>
    </source>
</evidence>
<sequence>MCFVAGCRVATPRGARPVETIVPGDLVLTHDGRAEPVVWVGRTRVTWAEQMGNARRRPVRIGKDALGPGVPERAVMVSPQHRVMVRGRLVARMARGGEALVPALSLTALAPVRQMPSLPGLDYVHIACARHVLLLAEGVAVESVLPEPQALQEMGPAERETLAVEVAQQEPSLPTLSMRKAETLVARSVARGAPLVVAERDVGQRRKASG</sequence>
<keyword evidence="3" id="KW-1185">Reference proteome</keyword>
<dbReference type="InterPro" id="IPR028992">
    <property type="entry name" value="Hedgehog/Intein_dom"/>
</dbReference>
<dbReference type="EMBL" id="AAYA01000009">
    <property type="protein sequence ID" value="EBA07451.1"/>
    <property type="molecule type" value="Genomic_DNA"/>
</dbReference>
<dbReference type="AlphaFoldDB" id="A3K5R2"/>
<proteinExistence type="predicted"/>
<dbReference type="eggNOG" id="COG2931">
    <property type="taxonomic scope" value="Bacteria"/>
</dbReference>
<dbReference type="OrthoDB" id="6305173at2"/>
<protein>
    <recommendedName>
        <fullName evidence="1">Hedgehog/Intein (Hint) domain-containing protein</fullName>
    </recommendedName>
</protein>